<organism evidence="1 2">
    <name type="scientific">Salinicoccus kekensis</name>
    <dbReference type="NCBI Taxonomy" id="714307"/>
    <lineage>
        <taxon>Bacteria</taxon>
        <taxon>Bacillati</taxon>
        <taxon>Bacillota</taxon>
        <taxon>Bacilli</taxon>
        <taxon>Bacillales</taxon>
        <taxon>Staphylococcaceae</taxon>
        <taxon>Salinicoccus</taxon>
    </lineage>
</organism>
<name>A0A285UNV1_9STAP</name>
<gene>
    <name evidence="1" type="ORF">SAMN05878391_1623</name>
</gene>
<keyword evidence="2" id="KW-1185">Reference proteome</keyword>
<reference evidence="2" key="1">
    <citation type="submission" date="2017-08" db="EMBL/GenBank/DDBJ databases">
        <authorList>
            <person name="Varghese N."/>
            <person name="Submissions S."/>
        </authorList>
    </citation>
    <scope>NUCLEOTIDE SEQUENCE [LARGE SCALE GENOMIC DNA]</scope>
    <source>
        <strain evidence="2">DSM 23173</strain>
    </source>
</reference>
<dbReference type="Proteomes" id="UP000219412">
    <property type="component" value="Unassembled WGS sequence"/>
</dbReference>
<protein>
    <submittedName>
        <fullName evidence="1">Uncharacterized protein</fullName>
    </submittedName>
</protein>
<evidence type="ECO:0000313" key="2">
    <source>
        <dbReference type="Proteomes" id="UP000219412"/>
    </source>
</evidence>
<proteinExistence type="predicted"/>
<sequence length="84" mass="10205">MVRLAMKKLYLQWLQVQYVKKGNNDIRTEEEKEVLRYLLRHPGRLTVKERVDDNEQYAKQLNILTSNVKNERLYELTKKRLKSV</sequence>
<evidence type="ECO:0000313" key="1">
    <source>
        <dbReference type="EMBL" id="SOC42316.1"/>
    </source>
</evidence>
<dbReference type="AlphaFoldDB" id="A0A285UNV1"/>
<accession>A0A285UNV1</accession>
<dbReference type="EMBL" id="OBQF01000003">
    <property type="protein sequence ID" value="SOC42316.1"/>
    <property type="molecule type" value="Genomic_DNA"/>
</dbReference>